<feature type="compositionally biased region" description="Gly residues" evidence="1">
    <location>
        <begin position="145"/>
        <end position="155"/>
    </location>
</feature>
<name>A0A2W5BZ37_9SPHN</name>
<dbReference type="Proteomes" id="UP000249066">
    <property type="component" value="Unassembled WGS sequence"/>
</dbReference>
<accession>A0A2W5BZ37</accession>
<reference evidence="2 3" key="1">
    <citation type="submission" date="2017-08" db="EMBL/GenBank/DDBJ databases">
        <title>Infants hospitalized years apart are colonized by the same room-sourced microbial strains.</title>
        <authorList>
            <person name="Brooks B."/>
            <person name="Olm M.R."/>
            <person name="Firek B.A."/>
            <person name="Baker R."/>
            <person name="Thomas B.C."/>
            <person name="Morowitz M.J."/>
            <person name="Banfield J.F."/>
        </authorList>
    </citation>
    <scope>NUCLEOTIDE SEQUENCE [LARGE SCALE GENOMIC DNA]</scope>
    <source>
        <strain evidence="2">S2_018_000_R2_101</strain>
    </source>
</reference>
<dbReference type="EMBL" id="QFNN01000094">
    <property type="protein sequence ID" value="PZO88331.1"/>
    <property type="molecule type" value="Genomic_DNA"/>
</dbReference>
<protein>
    <recommendedName>
        <fullName evidence="4">DUF3618 domain-containing protein</fullName>
    </recommendedName>
</protein>
<organism evidence="2 3">
    <name type="scientific">Sphingomonas sanxanigenens</name>
    <dbReference type="NCBI Taxonomy" id="397260"/>
    <lineage>
        <taxon>Bacteria</taxon>
        <taxon>Pseudomonadati</taxon>
        <taxon>Pseudomonadota</taxon>
        <taxon>Alphaproteobacteria</taxon>
        <taxon>Sphingomonadales</taxon>
        <taxon>Sphingomonadaceae</taxon>
        <taxon>Sphingomonas</taxon>
    </lineage>
</organism>
<proteinExistence type="predicted"/>
<feature type="region of interest" description="Disordered" evidence="1">
    <location>
        <begin position="113"/>
        <end position="162"/>
    </location>
</feature>
<feature type="compositionally biased region" description="Low complexity" evidence="1">
    <location>
        <begin position="113"/>
        <end position="123"/>
    </location>
</feature>
<evidence type="ECO:0000313" key="3">
    <source>
        <dbReference type="Proteomes" id="UP000249066"/>
    </source>
</evidence>
<comment type="caution">
    <text evidence="2">The sequence shown here is derived from an EMBL/GenBank/DDBJ whole genome shotgun (WGS) entry which is preliminary data.</text>
</comment>
<gene>
    <name evidence="2" type="ORF">DI623_12890</name>
</gene>
<evidence type="ECO:0008006" key="4">
    <source>
        <dbReference type="Google" id="ProtNLM"/>
    </source>
</evidence>
<evidence type="ECO:0000256" key="1">
    <source>
        <dbReference type="SAM" id="MobiDB-lite"/>
    </source>
</evidence>
<evidence type="ECO:0000313" key="2">
    <source>
        <dbReference type="EMBL" id="PZO88331.1"/>
    </source>
</evidence>
<sequence length="162" mass="17092">MSKSKYDLERAEAESAAARAQLTATMVRIQKRFHPQTLMLEAGRELRQWGAGLVNDGVETARRNPGATAALLAAAAAWLLRKPLIKRAARLFGFHDATQLSPDELIARAISAAAARAPASEPARSSKNERRPRARKGGPARQGGAEAGTGEGGGAGKDDARA</sequence>
<dbReference type="AlphaFoldDB" id="A0A2W5BZ37"/>